<dbReference type="PANTHER" id="PTHR48047">
    <property type="entry name" value="GLYCOSYLTRANSFERASE"/>
    <property type="match status" value="1"/>
</dbReference>
<dbReference type="OrthoDB" id="5835829at2759"/>
<evidence type="ECO:0000256" key="3">
    <source>
        <dbReference type="ARBA" id="ARBA00022679"/>
    </source>
</evidence>
<evidence type="ECO:0000313" key="6">
    <source>
        <dbReference type="EMBL" id="KAD4384423.1"/>
    </source>
</evidence>
<name>A0A5N6N3M4_9ASTR</name>
<dbReference type="GO" id="GO:0035251">
    <property type="term" value="F:UDP-glucosyltransferase activity"/>
    <property type="evidence" value="ECO:0007669"/>
    <property type="project" value="TreeGrafter"/>
</dbReference>
<proteinExistence type="inferred from homology"/>
<protein>
    <recommendedName>
        <fullName evidence="5">Glycosyltransferase</fullName>
        <ecNumber evidence="5">2.4.1.-</ecNumber>
    </recommendedName>
</protein>
<comment type="similarity">
    <text evidence="1 4">Belongs to the UDP-glycosyltransferase family.</text>
</comment>
<evidence type="ECO:0000313" key="7">
    <source>
        <dbReference type="Proteomes" id="UP000326396"/>
    </source>
</evidence>
<keyword evidence="2 4" id="KW-0328">Glycosyltransferase</keyword>
<dbReference type="EC" id="2.4.1.-" evidence="5"/>
<dbReference type="Gene3D" id="3.40.50.2000">
    <property type="entry name" value="Glycogen Phosphorylase B"/>
    <property type="match status" value="2"/>
</dbReference>
<accession>A0A5N6N3M4</accession>
<dbReference type="Pfam" id="PF00201">
    <property type="entry name" value="UDPGT"/>
    <property type="match status" value="1"/>
</dbReference>
<reference evidence="6 7" key="1">
    <citation type="submission" date="2019-05" db="EMBL/GenBank/DDBJ databases">
        <title>Mikania micrantha, genome provides insights into the molecular mechanism of rapid growth.</title>
        <authorList>
            <person name="Liu B."/>
        </authorList>
    </citation>
    <scope>NUCLEOTIDE SEQUENCE [LARGE SCALE GENOMIC DNA]</scope>
    <source>
        <strain evidence="6">NLD-2019</strain>
        <tissue evidence="6">Leaf</tissue>
    </source>
</reference>
<dbReference type="EMBL" id="SZYD01000013">
    <property type="protein sequence ID" value="KAD4384423.1"/>
    <property type="molecule type" value="Genomic_DNA"/>
</dbReference>
<evidence type="ECO:0000256" key="1">
    <source>
        <dbReference type="ARBA" id="ARBA00009995"/>
    </source>
</evidence>
<dbReference type="Proteomes" id="UP000326396">
    <property type="component" value="Linkage Group LG3"/>
</dbReference>
<gene>
    <name evidence="6" type="ORF">E3N88_24591</name>
</gene>
<dbReference type="FunFam" id="3.40.50.2000:FF:000047">
    <property type="entry name" value="Glycosyltransferase"/>
    <property type="match status" value="1"/>
</dbReference>
<dbReference type="FunFam" id="3.40.50.2000:FF:000071">
    <property type="entry name" value="Glycosyltransferase"/>
    <property type="match status" value="1"/>
</dbReference>
<evidence type="ECO:0000256" key="5">
    <source>
        <dbReference type="RuleBase" id="RU362057"/>
    </source>
</evidence>
<dbReference type="PANTHER" id="PTHR48047:SF60">
    <property type="entry name" value="GLYCOSYLTRANSFERASE"/>
    <property type="match status" value="1"/>
</dbReference>
<comment type="caution">
    <text evidence="6">The sequence shown here is derived from an EMBL/GenBank/DDBJ whole genome shotgun (WGS) entry which is preliminary data.</text>
</comment>
<dbReference type="AlphaFoldDB" id="A0A5N6N3M4"/>
<dbReference type="InterPro" id="IPR035595">
    <property type="entry name" value="UDP_glycos_trans_CS"/>
</dbReference>
<keyword evidence="7" id="KW-1185">Reference proteome</keyword>
<organism evidence="6 7">
    <name type="scientific">Mikania micrantha</name>
    <name type="common">bitter vine</name>
    <dbReference type="NCBI Taxonomy" id="192012"/>
    <lineage>
        <taxon>Eukaryota</taxon>
        <taxon>Viridiplantae</taxon>
        <taxon>Streptophyta</taxon>
        <taxon>Embryophyta</taxon>
        <taxon>Tracheophyta</taxon>
        <taxon>Spermatophyta</taxon>
        <taxon>Magnoliopsida</taxon>
        <taxon>eudicotyledons</taxon>
        <taxon>Gunneridae</taxon>
        <taxon>Pentapetalae</taxon>
        <taxon>asterids</taxon>
        <taxon>campanulids</taxon>
        <taxon>Asterales</taxon>
        <taxon>Asteraceae</taxon>
        <taxon>Asteroideae</taxon>
        <taxon>Heliantheae alliance</taxon>
        <taxon>Eupatorieae</taxon>
        <taxon>Mikania</taxon>
    </lineage>
</organism>
<sequence>MVAPATNLHFVMFPAMAQGHIVPMVDTARILAQRGATVTIITTPLIANRVRSVISRASMTTKLKIQLLELQLPLTEVGLPEGCESFDMLESFESSAKLFNAIDLIEQHAEDMLRELYPPPDCIIADFFFPWATDVARRLNIPRLVFHGTGCFWLVCRQVAFTSNVLETIDSDSDSFLLPGLPHRVEVTKLQFLGPSNSSMADRNEFWFRAIKAEEAAHGIIIHTFEELEPEYVKEFTNIANNKVWCIGPVMLCNQDVPDIAERGNKAAINELDCMTWLDKRKPQSVLYVCLGSLARISTQQAIELGLGLESTGCPFIWCVSKENEELKKWFLEDGLEERVRDRGLIIHGWAPQILILSHGAIGCFLTHCGWNSILESISSGVPMVTWPFFADQFLNETFIVEILKIGVRIGVQIPVVYGEEDKVGVVVKKEDVKKAVECLMEEDEDGEERRKRGMELAKMAKIAMAEGGSSYQNVSSLIQDITKTLGSQH</sequence>
<dbReference type="SUPFAM" id="SSF53756">
    <property type="entry name" value="UDP-Glycosyltransferase/glycogen phosphorylase"/>
    <property type="match status" value="1"/>
</dbReference>
<evidence type="ECO:0000256" key="4">
    <source>
        <dbReference type="RuleBase" id="RU003718"/>
    </source>
</evidence>
<dbReference type="PROSITE" id="PS00375">
    <property type="entry name" value="UDPGT"/>
    <property type="match status" value="1"/>
</dbReference>
<keyword evidence="3 4" id="KW-0808">Transferase</keyword>
<dbReference type="InterPro" id="IPR002213">
    <property type="entry name" value="UDP_glucos_trans"/>
</dbReference>
<evidence type="ECO:0000256" key="2">
    <source>
        <dbReference type="ARBA" id="ARBA00022676"/>
    </source>
</evidence>
<dbReference type="CDD" id="cd03784">
    <property type="entry name" value="GT1_Gtf-like"/>
    <property type="match status" value="1"/>
</dbReference>